<dbReference type="OrthoDB" id="10255013at2759"/>
<dbReference type="PROSITE" id="PS00914">
    <property type="entry name" value="SYNTAXIN"/>
    <property type="match status" value="1"/>
</dbReference>
<organism evidence="11 12">
    <name type="scientific">Ceratobasidium theobromae</name>
    <dbReference type="NCBI Taxonomy" id="1582974"/>
    <lineage>
        <taxon>Eukaryota</taxon>
        <taxon>Fungi</taxon>
        <taxon>Dikarya</taxon>
        <taxon>Basidiomycota</taxon>
        <taxon>Agaricomycotina</taxon>
        <taxon>Agaricomycetes</taxon>
        <taxon>Cantharellales</taxon>
        <taxon>Ceratobasidiaceae</taxon>
        <taxon>Ceratobasidium</taxon>
    </lineage>
</organism>
<protein>
    <submittedName>
        <fullName evidence="11">Syntaxin-like protein psy1</fullName>
    </submittedName>
</protein>
<dbReference type="SMART" id="SM00503">
    <property type="entry name" value="SynN"/>
    <property type="match status" value="1"/>
</dbReference>
<dbReference type="InterPro" id="IPR045242">
    <property type="entry name" value="Syntaxin"/>
</dbReference>
<evidence type="ECO:0000313" key="12">
    <source>
        <dbReference type="Proteomes" id="UP000383932"/>
    </source>
</evidence>
<dbReference type="CDD" id="cd15849">
    <property type="entry name" value="SNARE_Sso1"/>
    <property type="match status" value="1"/>
</dbReference>
<dbReference type="PROSITE" id="PS50192">
    <property type="entry name" value="T_SNARE"/>
    <property type="match status" value="1"/>
</dbReference>
<evidence type="ECO:0000256" key="2">
    <source>
        <dbReference type="ARBA" id="ARBA00009063"/>
    </source>
</evidence>
<dbReference type="InterPro" id="IPR006012">
    <property type="entry name" value="Syntaxin/epimorphin_CS"/>
</dbReference>
<feature type="compositionally biased region" description="Low complexity" evidence="8">
    <location>
        <begin position="26"/>
        <end position="40"/>
    </location>
</feature>
<dbReference type="Proteomes" id="UP000383932">
    <property type="component" value="Unassembled WGS sequence"/>
</dbReference>
<dbReference type="GO" id="GO:0005484">
    <property type="term" value="F:SNAP receptor activity"/>
    <property type="evidence" value="ECO:0007669"/>
    <property type="project" value="InterPro"/>
</dbReference>
<evidence type="ECO:0000256" key="5">
    <source>
        <dbReference type="ARBA" id="ARBA00023054"/>
    </source>
</evidence>
<dbReference type="PANTHER" id="PTHR19957:SF307">
    <property type="entry name" value="PROTEIN SSO1-RELATED"/>
    <property type="match status" value="1"/>
</dbReference>
<dbReference type="PANTHER" id="PTHR19957">
    <property type="entry name" value="SYNTAXIN"/>
    <property type="match status" value="1"/>
</dbReference>
<feature type="domain" description="T-SNARE coiled-coil homology" evidence="10">
    <location>
        <begin position="229"/>
        <end position="291"/>
    </location>
</feature>
<dbReference type="GO" id="GO:0006906">
    <property type="term" value="P:vesicle fusion"/>
    <property type="evidence" value="ECO:0007669"/>
    <property type="project" value="TreeGrafter"/>
</dbReference>
<dbReference type="InterPro" id="IPR000727">
    <property type="entry name" value="T_SNARE_dom"/>
</dbReference>
<dbReference type="CDD" id="cd00179">
    <property type="entry name" value="SynN"/>
    <property type="match status" value="1"/>
</dbReference>
<dbReference type="InterPro" id="IPR006011">
    <property type="entry name" value="Syntaxin_N"/>
</dbReference>
<keyword evidence="4 9" id="KW-1133">Transmembrane helix</keyword>
<feature type="transmembrane region" description="Helical" evidence="9">
    <location>
        <begin position="303"/>
        <end position="325"/>
    </location>
</feature>
<accession>A0A5N5QY89</accession>
<dbReference type="SUPFAM" id="SSF47661">
    <property type="entry name" value="t-snare proteins"/>
    <property type="match status" value="1"/>
</dbReference>
<sequence>MARDRLAALRAQNGNDGYTNMSDDNSYPSQPYSSRPSNPYAQQDNGRYEMSNVHNSTTQLTIGDAGDMSSFYTEISSIQDQIRSYNDTVQRIADLHNRSLNQTDEATAQRNTAQLEQLLDEVSGLSSQLQRRIKDLMSKSLPGRDGQIRAQQTNLVNAKFVEAIQNYQVVERDYRAKSKQRVERQFKIVKPDATPEEIRAAVNDDSGNNQIFSQALMNSNRFGESRAAYREVQSRHEDLKKIEKTLTELAQLFNDMSVLVAQQDETIDTIEHAAMETHKDMEAGLKHTEAAVESARGARKKRWICFFIILIILIIVAIVVAVQVVRARASGPRQLWARALKLPTASSPRLSAPRRSLEYLTTPDTTCCLSDHDPRHPLVTHLQCPLNNAANTETAAVVRLFALSDNVPTALRSFHRHPEHHKCTNLNECRQQAFEKNKARLEQERTVANKMATA</sequence>
<keyword evidence="12" id="KW-1185">Reference proteome</keyword>
<keyword evidence="3 9" id="KW-0812">Transmembrane</keyword>
<evidence type="ECO:0000256" key="6">
    <source>
        <dbReference type="ARBA" id="ARBA00023136"/>
    </source>
</evidence>
<keyword evidence="5" id="KW-0175">Coiled coil</keyword>
<keyword evidence="6 9" id="KW-0472">Membrane</keyword>
<evidence type="ECO:0000259" key="10">
    <source>
        <dbReference type="PROSITE" id="PS50192"/>
    </source>
</evidence>
<dbReference type="InterPro" id="IPR010989">
    <property type="entry name" value="SNARE"/>
</dbReference>
<dbReference type="Pfam" id="PF05739">
    <property type="entry name" value="SNARE"/>
    <property type="match status" value="1"/>
</dbReference>
<evidence type="ECO:0000256" key="1">
    <source>
        <dbReference type="ARBA" id="ARBA00004211"/>
    </source>
</evidence>
<evidence type="ECO:0000313" key="11">
    <source>
        <dbReference type="EMBL" id="KAB5596473.1"/>
    </source>
</evidence>
<name>A0A5N5QY89_9AGAM</name>
<dbReference type="AlphaFoldDB" id="A0A5N5QY89"/>
<feature type="region of interest" description="Disordered" evidence="8">
    <location>
        <begin position="1"/>
        <end position="45"/>
    </location>
</feature>
<proteinExistence type="inferred from homology"/>
<feature type="compositionally biased region" description="Polar residues" evidence="8">
    <location>
        <begin position="12"/>
        <end position="25"/>
    </location>
</feature>
<dbReference type="FunFam" id="1.20.58.70:FF:000008">
    <property type="entry name" value="Syntaxin family protein"/>
    <property type="match status" value="1"/>
</dbReference>
<evidence type="ECO:0000256" key="8">
    <source>
        <dbReference type="SAM" id="MobiDB-lite"/>
    </source>
</evidence>
<dbReference type="EMBL" id="SSOP01000001">
    <property type="protein sequence ID" value="KAB5596473.1"/>
    <property type="molecule type" value="Genomic_DNA"/>
</dbReference>
<gene>
    <name evidence="11" type="ORF">CTheo_110</name>
</gene>
<dbReference type="GO" id="GO:0006886">
    <property type="term" value="P:intracellular protein transport"/>
    <property type="evidence" value="ECO:0007669"/>
    <property type="project" value="InterPro"/>
</dbReference>
<dbReference type="GO" id="GO:0012505">
    <property type="term" value="C:endomembrane system"/>
    <property type="evidence" value="ECO:0007669"/>
    <property type="project" value="TreeGrafter"/>
</dbReference>
<evidence type="ECO:0000256" key="9">
    <source>
        <dbReference type="SAM" id="Phobius"/>
    </source>
</evidence>
<dbReference type="GO" id="GO:0000149">
    <property type="term" value="F:SNARE binding"/>
    <property type="evidence" value="ECO:0007669"/>
    <property type="project" value="TreeGrafter"/>
</dbReference>
<comment type="caution">
    <text evidence="11">The sequence shown here is derived from an EMBL/GenBank/DDBJ whole genome shotgun (WGS) entry which is preliminary data.</text>
</comment>
<dbReference type="GO" id="GO:0006887">
    <property type="term" value="P:exocytosis"/>
    <property type="evidence" value="ECO:0007669"/>
    <property type="project" value="TreeGrafter"/>
</dbReference>
<evidence type="ECO:0000256" key="3">
    <source>
        <dbReference type="ARBA" id="ARBA00022692"/>
    </source>
</evidence>
<dbReference type="GO" id="GO:0031201">
    <property type="term" value="C:SNARE complex"/>
    <property type="evidence" value="ECO:0007669"/>
    <property type="project" value="TreeGrafter"/>
</dbReference>
<reference evidence="11 12" key="1">
    <citation type="journal article" date="2019" name="Fungal Biol. Biotechnol.">
        <title>Draft genome sequence of fastidious pathogen Ceratobasidium theobromae, which causes vascular-streak dieback in Theobroma cacao.</title>
        <authorList>
            <person name="Ali S.S."/>
            <person name="Asman A."/>
            <person name="Shao J."/>
            <person name="Firmansyah A.P."/>
            <person name="Susilo A.W."/>
            <person name="Rosmana A."/>
            <person name="McMahon P."/>
            <person name="Junaid M."/>
            <person name="Guest D."/>
            <person name="Kheng T.Y."/>
            <person name="Meinhardt L.W."/>
            <person name="Bailey B.A."/>
        </authorList>
    </citation>
    <scope>NUCLEOTIDE SEQUENCE [LARGE SCALE GENOMIC DNA]</scope>
    <source>
        <strain evidence="11 12">CT2</strain>
    </source>
</reference>
<dbReference type="SMART" id="SM00397">
    <property type="entry name" value="t_SNARE"/>
    <property type="match status" value="1"/>
</dbReference>
<comment type="subcellular location">
    <subcellularLocation>
        <location evidence="1">Membrane</location>
        <topology evidence="1">Single-pass type IV membrane protein</topology>
    </subcellularLocation>
</comment>
<evidence type="ECO:0000256" key="7">
    <source>
        <dbReference type="RuleBase" id="RU003858"/>
    </source>
</evidence>
<comment type="similarity">
    <text evidence="2 7">Belongs to the syntaxin family.</text>
</comment>
<evidence type="ECO:0000256" key="4">
    <source>
        <dbReference type="ARBA" id="ARBA00022989"/>
    </source>
</evidence>
<dbReference type="Pfam" id="PF00804">
    <property type="entry name" value="Syntaxin"/>
    <property type="match status" value="1"/>
</dbReference>
<dbReference type="GO" id="GO:0005886">
    <property type="term" value="C:plasma membrane"/>
    <property type="evidence" value="ECO:0007669"/>
    <property type="project" value="TreeGrafter"/>
</dbReference>
<dbReference type="Gene3D" id="1.20.58.70">
    <property type="match status" value="1"/>
</dbReference>
<dbReference type="GO" id="GO:0048278">
    <property type="term" value="P:vesicle docking"/>
    <property type="evidence" value="ECO:0007669"/>
    <property type="project" value="TreeGrafter"/>
</dbReference>